<dbReference type="GO" id="GO:0003677">
    <property type="term" value="F:DNA binding"/>
    <property type="evidence" value="ECO:0007669"/>
    <property type="project" value="UniProtKB-KW"/>
</dbReference>
<protein>
    <submittedName>
        <fullName evidence="5">DNA-binding GntR family transcriptional regulator</fullName>
    </submittedName>
</protein>
<dbReference type="InterPro" id="IPR036390">
    <property type="entry name" value="WH_DNA-bd_sf"/>
</dbReference>
<dbReference type="SUPFAM" id="SSF46785">
    <property type="entry name" value="Winged helix' DNA-binding domain"/>
    <property type="match status" value="1"/>
</dbReference>
<dbReference type="EMBL" id="JAGGLM010000006">
    <property type="protein sequence ID" value="MBP2032652.1"/>
    <property type="molecule type" value="Genomic_DNA"/>
</dbReference>
<proteinExistence type="predicted"/>
<keyword evidence="3" id="KW-0804">Transcription</keyword>
<dbReference type="Pfam" id="PF07729">
    <property type="entry name" value="FCD"/>
    <property type="match status" value="1"/>
</dbReference>
<evidence type="ECO:0000256" key="2">
    <source>
        <dbReference type="ARBA" id="ARBA00023125"/>
    </source>
</evidence>
<name>A0ABS4KRK4_9CLOT</name>
<dbReference type="InterPro" id="IPR036388">
    <property type="entry name" value="WH-like_DNA-bd_sf"/>
</dbReference>
<evidence type="ECO:0000313" key="5">
    <source>
        <dbReference type="EMBL" id="MBP2032652.1"/>
    </source>
</evidence>
<dbReference type="CDD" id="cd07377">
    <property type="entry name" value="WHTH_GntR"/>
    <property type="match status" value="1"/>
</dbReference>
<keyword evidence="6" id="KW-1185">Reference proteome</keyword>
<dbReference type="Proteomes" id="UP001519307">
    <property type="component" value="Unassembled WGS sequence"/>
</dbReference>
<evidence type="ECO:0000313" key="6">
    <source>
        <dbReference type="Proteomes" id="UP001519307"/>
    </source>
</evidence>
<dbReference type="PROSITE" id="PS50949">
    <property type="entry name" value="HTH_GNTR"/>
    <property type="match status" value="1"/>
</dbReference>
<evidence type="ECO:0000256" key="3">
    <source>
        <dbReference type="ARBA" id="ARBA00023163"/>
    </source>
</evidence>
<keyword evidence="2 5" id="KW-0238">DNA-binding</keyword>
<evidence type="ECO:0000256" key="1">
    <source>
        <dbReference type="ARBA" id="ARBA00023015"/>
    </source>
</evidence>
<dbReference type="Gene3D" id="1.20.120.530">
    <property type="entry name" value="GntR ligand-binding domain-like"/>
    <property type="match status" value="1"/>
</dbReference>
<dbReference type="PANTHER" id="PTHR43537:SF51">
    <property type="entry name" value="HTH-TYPE TRANSCRIPTIONAL REGULATOR LGOR-RELATED"/>
    <property type="match status" value="1"/>
</dbReference>
<dbReference type="InterPro" id="IPR008920">
    <property type="entry name" value="TF_FadR/GntR_C"/>
</dbReference>
<dbReference type="Pfam" id="PF00392">
    <property type="entry name" value="GntR"/>
    <property type="match status" value="1"/>
</dbReference>
<dbReference type="Gene3D" id="1.10.10.10">
    <property type="entry name" value="Winged helix-like DNA-binding domain superfamily/Winged helix DNA-binding domain"/>
    <property type="match status" value="1"/>
</dbReference>
<dbReference type="InterPro" id="IPR011711">
    <property type="entry name" value="GntR_C"/>
</dbReference>
<dbReference type="PANTHER" id="PTHR43537">
    <property type="entry name" value="TRANSCRIPTIONAL REGULATOR, GNTR FAMILY"/>
    <property type="match status" value="1"/>
</dbReference>
<dbReference type="SUPFAM" id="SSF48008">
    <property type="entry name" value="GntR ligand-binding domain-like"/>
    <property type="match status" value="1"/>
</dbReference>
<feature type="domain" description="HTH gntR-type" evidence="4">
    <location>
        <begin position="10"/>
        <end position="77"/>
    </location>
</feature>
<dbReference type="SMART" id="SM00895">
    <property type="entry name" value="FCD"/>
    <property type="match status" value="1"/>
</dbReference>
<dbReference type="InterPro" id="IPR000524">
    <property type="entry name" value="Tscrpt_reg_HTH_GntR"/>
</dbReference>
<dbReference type="PRINTS" id="PR00035">
    <property type="entry name" value="HTHGNTR"/>
</dbReference>
<reference evidence="5 6" key="1">
    <citation type="submission" date="2021-03" db="EMBL/GenBank/DDBJ databases">
        <title>Genomic Encyclopedia of Type Strains, Phase IV (KMG-IV): sequencing the most valuable type-strain genomes for metagenomic binning, comparative biology and taxonomic classification.</title>
        <authorList>
            <person name="Goeker M."/>
        </authorList>
    </citation>
    <scope>NUCLEOTIDE SEQUENCE [LARGE SCALE GENOMIC DNA]</scope>
    <source>
        <strain evidence="5 6">DSM 28783</strain>
    </source>
</reference>
<evidence type="ECO:0000259" key="4">
    <source>
        <dbReference type="PROSITE" id="PS50949"/>
    </source>
</evidence>
<dbReference type="SMART" id="SM00345">
    <property type="entry name" value="HTH_GNTR"/>
    <property type="match status" value="1"/>
</dbReference>
<comment type="caution">
    <text evidence="5">The sequence shown here is derived from an EMBL/GenBank/DDBJ whole genome shotgun (WGS) entry which is preliminary data.</text>
</comment>
<accession>A0ABS4KRK4</accession>
<sequence>MYLPKRLDRENGKEYAYRVLKDNIMSLELKPGQSISETELAQELGISRTPIREVLMKLKEEHLIEVKPQIGTYVSLIDRRLVEEAFFMRYHLEKEAMKLACTKFPEDKLIELEKSLMSQRLIAGKQKREIEFHKLDIEFHGIIFSGVNLEEVWNGILKISTHYNRLRLIAEIKYSNSITIEQHEKFVEVIKNNDFENAQSLVTDHLEKPRKGWKYIFNTDSEYKDYFKE</sequence>
<keyword evidence="1" id="KW-0805">Transcription regulation</keyword>
<organism evidence="5 6">
    <name type="scientific">Clostridium algifaecis</name>
    <dbReference type="NCBI Taxonomy" id="1472040"/>
    <lineage>
        <taxon>Bacteria</taxon>
        <taxon>Bacillati</taxon>
        <taxon>Bacillota</taxon>
        <taxon>Clostridia</taxon>
        <taxon>Eubacteriales</taxon>
        <taxon>Clostridiaceae</taxon>
        <taxon>Clostridium</taxon>
    </lineage>
</organism>
<gene>
    <name evidence="5" type="ORF">J2Z42_001326</name>
</gene>
<dbReference type="RefSeq" id="WP_209701834.1">
    <property type="nucleotide sequence ID" value="NZ_JAGGLM010000006.1"/>
</dbReference>